<proteinExistence type="predicted"/>
<accession>A0A0F9BLG0</accession>
<name>A0A0F9BLG0_9ZZZZ</name>
<reference evidence="1" key="1">
    <citation type="journal article" date="2015" name="Nature">
        <title>Complex archaea that bridge the gap between prokaryotes and eukaryotes.</title>
        <authorList>
            <person name="Spang A."/>
            <person name="Saw J.H."/>
            <person name="Jorgensen S.L."/>
            <person name="Zaremba-Niedzwiedzka K."/>
            <person name="Martijn J."/>
            <person name="Lind A.E."/>
            <person name="van Eijk R."/>
            <person name="Schleper C."/>
            <person name="Guy L."/>
            <person name="Ettema T.J."/>
        </authorList>
    </citation>
    <scope>NUCLEOTIDE SEQUENCE</scope>
</reference>
<sequence>MRTRNVVLLWIVAAAALGCGTSASLAGLAEAPDPGSLLHLDLPALKGLADADWGPTRTDGGRACRSAKAGRQARIEVPVWWGKTPRPPEGTVYV</sequence>
<organism evidence="1">
    <name type="scientific">marine sediment metagenome</name>
    <dbReference type="NCBI Taxonomy" id="412755"/>
    <lineage>
        <taxon>unclassified sequences</taxon>
        <taxon>metagenomes</taxon>
        <taxon>ecological metagenomes</taxon>
    </lineage>
</organism>
<dbReference type="AlphaFoldDB" id="A0A0F9BLG0"/>
<comment type="caution">
    <text evidence="1">The sequence shown here is derived from an EMBL/GenBank/DDBJ whole genome shotgun (WGS) entry which is preliminary data.</text>
</comment>
<dbReference type="EMBL" id="LAZR01040364">
    <property type="protein sequence ID" value="KKL14667.1"/>
    <property type="molecule type" value="Genomic_DNA"/>
</dbReference>
<evidence type="ECO:0000313" key="1">
    <source>
        <dbReference type="EMBL" id="KKL14667.1"/>
    </source>
</evidence>
<gene>
    <name evidence="1" type="ORF">LCGC14_2513350</name>
</gene>
<protein>
    <submittedName>
        <fullName evidence="1">Uncharacterized protein</fullName>
    </submittedName>
</protein>
<feature type="non-terminal residue" evidence="1">
    <location>
        <position position="94"/>
    </location>
</feature>
<dbReference type="PROSITE" id="PS51257">
    <property type="entry name" value="PROKAR_LIPOPROTEIN"/>
    <property type="match status" value="1"/>
</dbReference>